<feature type="domain" description="Fibronectin type-III" evidence="2">
    <location>
        <begin position="385"/>
        <end position="480"/>
    </location>
</feature>
<dbReference type="AGR" id="ZFIN:ZDB-GENE-041210-332"/>
<evidence type="ECO:0000259" key="2">
    <source>
        <dbReference type="PROSITE" id="PS50853"/>
    </source>
</evidence>
<dbReference type="InterPro" id="IPR036116">
    <property type="entry name" value="FN3_sf"/>
</dbReference>
<sequence>MSAQADGEREQRSIRASQSPTAFRVADHPKTRALSAMTPARARALLGLLVTLCTQSPLLSGSKPLPPRNVKLTSVDKGLKVTWDPPSELDGQPVDSYSIGYGKSMKSLRYVTVDKDRRSELLEDVEPGVLHFLKMSAENKDGMSKPVYRAETPGGGEWVKLDGFAVEPFNRSSPGRMVSITSSQINPRPPTQRTALGHQRAPQSSSGPEPPHQIGRLPIRPLNKHRVDLSQHQADQRNANKPKLASESVYVVSLQAPRAQGRSAPINTATMSKKVITESEVVDEVEDITVRVLSPQSVLITWVDPPVEKNKEIPGGSRYYRVKYREKGESARWEYKDTTQRRLMIETLSADSMYEFSICISQGNHMGKWSASVFQRTPESAPSGPPENFEVKPLRGKGTAVTATWDPPEQTNGRLREYILSYAPAMKPFGAKSVTYRGTTTSATIDGLTPGDRYIFKIRAVNRKGQGPQTKAIIVSMPASSNTHTRNMDSQRTSQSTSKTSSNNESDYQEPDEMEEPNTQTTTQAPNTNRRRPLSQTRSYHSIFSSVRGSVRNGGSKSNLHTSSTHTKDREDEEKPTADSPIEEKTGANEATEDTNPERSNNASPQTQEHSKLSPDTKESKPSNSDIVPKTSEDKRPPWTPRTSSIVDISRLRRPSSRSGSRSRMRSEDTSSSSLNQESAATRKDLTAVSYPDGQKSHNQITVTDSMPSVASPQENRPEPVKESEPSSSISSSPTYSSSASSSSSSVSSPSSSLPSSSGTRRFSSGASGAKYPNGRRVGISTRGQRLQTGKPKPDSSSSASSQSTLPTGTSTDNHDTTEVHDTNQKITKLNTEELPVPKENDDNEEKTVDSTSHSSSRTNPSTTGRSSSFSLPNRNSRIVTSSRRQDGRIPWSRSASSVGAGRPIIKGFPSRSTSVSSQDTSDKNKVSPTVYPKHKVNPVSNKPSLLNVKSSNDHEDDYLYEGSKEIWDRQTKDVVSTTAPKTTTAVSESHKPVQNFENESVDREQSSMSTGFKTVPSVPHKLPTVTSNGRVRSPVVSRLKGSRFPSRLYPLQHRRLGASTPDTSAASSQNNPAAESPLTSDRDRAASSNANVRLASGSVSRPSQGLSAGESSSGNISPESRSPVMGSRLRSASTPGNSYKPSFGKGKNGRPNLTAASGKVSSTSDENPKPNGVRHITGPDGTKWILDLDKGVLMNENGRVLQDSKGRPRKVILGEDGKTIFDDQGSPLVNQEGLALFGHGRDSRPVNNPSDKYLTVGGKPIVGLDRPKLRTTTTTTTSSTTTTPTTTTTTPTTTTAEPTTEMVTETVEPSTLAADPTCPPGLYSRLDKNGLPILDAEGILNCYSEDELFEESTTIPVPLPTTTLASTTQTLTPETRPFNNTPSSEFDVTGKKRFTAPYVNYIQKDPGAPCSLTEALEYLQVDVLADLMEKDQQSSNQKQPPKNKPHNVTVVAMEGCHSFVILDWARPLKDDMVSGYMVHSASYDDVLNNRWSEQPSTGTHLPVENLKPNSRYYFRVQAKNIFGLGPFSETLTYVTESDDPLLIARPPGGEPIWIPFSFRYNQAHSSCRGSQFVKRTWYRKFVGVVLCNSLRYKIFMADGLRETFYSLADTFGHGEDHCQFVDSHLDGRTGPHNLSLNLPTAQGYYRSYRQEPVNFGAIGRRTPHPFVGWYECGVPIPGKW</sequence>
<feature type="compositionally biased region" description="Basic and acidic residues" evidence="1">
    <location>
        <begin position="1"/>
        <end position="13"/>
    </location>
</feature>
<proteinExistence type="predicted"/>
<feature type="compositionally biased region" description="Low complexity" evidence="1">
    <location>
        <begin position="517"/>
        <end position="528"/>
    </location>
</feature>
<feature type="compositionally biased region" description="Acidic residues" evidence="1">
    <location>
        <begin position="507"/>
        <end position="516"/>
    </location>
</feature>
<dbReference type="CTD" id="84624"/>
<feature type="region of interest" description="Disordered" evidence="1">
    <location>
        <begin position="1240"/>
        <end position="1319"/>
    </location>
</feature>
<evidence type="ECO:0000313" key="5">
    <source>
        <dbReference type="ZFIN" id="ZDB-GENE-041210-332"/>
    </source>
</evidence>
<feature type="compositionally biased region" description="Polar residues" evidence="1">
    <location>
        <begin position="534"/>
        <end position="544"/>
    </location>
</feature>
<dbReference type="PANTHER" id="PTHR23197">
    <property type="entry name" value="TARSH-RELATED FIBRONECTIN DOMAIN-CONTAINING"/>
    <property type="match status" value="1"/>
</dbReference>
<feature type="region of interest" description="Disordered" evidence="1">
    <location>
        <begin position="170"/>
        <end position="217"/>
    </location>
</feature>
<dbReference type="STRING" id="7955.ENSDARP00000013881"/>
<dbReference type="PaxDb" id="7955-ENSDARP00000013881"/>
<dbReference type="SMART" id="SM00060">
    <property type="entry name" value="FN3"/>
    <property type="match status" value="3"/>
</dbReference>
<dbReference type="RefSeq" id="XP_003200760.3">
    <property type="nucleotide sequence ID" value="XM_003200712.7"/>
</dbReference>
<dbReference type="InterPro" id="IPR049109">
    <property type="entry name" value="TARSH/FNDC1_C"/>
</dbReference>
<dbReference type="PROSITE" id="PS50853">
    <property type="entry name" value="FN3"/>
    <property type="match status" value="4"/>
</dbReference>
<evidence type="ECO:0000313" key="3">
    <source>
        <dbReference type="Proteomes" id="UP000000437"/>
    </source>
</evidence>
<dbReference type="AlphaFoldDB" id="A0AB40E856"/>
<keyword evidence="3" id="KW-1185">Reference proteome</keyword>
<dbReference type="eggNOG" id="KOG4221">
    <property type="taxonomic scope" value="Eukaryota"/>
</dbReference>
<dbReference type="InterPro" id="IPR003961">
    <property type="entry name" value="FN3_dom"/>
</dbReference>
<feature type="compositionally biased region" description="Polar residues" evidence="1">
    <location>
        <begin position="979"/>
        <end position="988"/>
    </location>
</feature>
<feature type="compositionally biased region" description="Low complexity" evidence="1">
    <location>
        <begin position="1272"/>
        <end position="1312"/>
    </location>
</feature>
<accession>A0AB40E856</accession>
<dbReference type="PRINTS" id="PR00014">
    <property type="entry name" value="FNTYPEIII"/>
</dbReference>
<feature type="compositionally biased region" description="Basic and acidic residues" evidence="1">
    <location>
        <begin position="566"/>
        <end position="587"/>
    </location>
</feature>
<dbReference type="SUPFAM" id="SSF49265">
    <property type="entry name" value="Fibronectin type III"/>
    <property type="match status" value="3"/>
</dbReference>
<name>A0AB40E856_DANRE</name>
<dbReference type="Proteomes" id="UP000000437">
    <property type="component" value="Chromosome 20"/>
</dbReference>
<feature type="compositionally biased region" description="Low complexity" evidence="1">
    <location>
        <begin position="545"/>
        <end position="559"/>
    </location>
</feature>
<feature type="compositionally biased region" description="Basic and acidic residues" evidence="1">
    <location>
        <begin position="813"/>
        <end position="824"/>
    </location>
</feature>
<feature type="compositionally biased region" description="Polar residues" evidence="1">
    <location>
        <begin position="1087"/>
        <end position="1121"/>
    </location>
</feature>
<feature type="region of interest" description="Disordered" evidence="1">
    <location>
        <begin position="465"/>
        <end position="953"/>
    </location>
</feature>
<dbReference type="Pfam" id="PF21731">
    <property type="entry name" value="TARSH_C"/>
    <property type="match status" value="1"/>
</dbReference>
<dbReference type="Gene3D" id="2.60.40.10">
    <property type="entry name" value="Immunoglobulins"/>
    <property type="match status" value="4"/>
</dbReference>
<dbReference type="ZFIN" id="ZDB-GENE-041210-332">
    <property type="gene designation" value="fndc1"/>
</dbReference>
<feature type="domain" description="Fibronectin type-III" evidence="2">
    <location>
        <begin position="66"/>
        <end position="155"/>
    </location>
</feature>
<feature type="compositionally biased region" description="Basic and acidic residues" evidence="1">
    <location>
        <begin position="716"/>
        <end position="725"/>
    </location>
</feature>
<feature type="compositionally biased region" description="Polar residues" evidence="1">
    <location>
        <begin position="865"/>
        <end position="883"/>
    </location>
</feature>
<dbReference type="KEGG" id="dre:557836"/>
<dbReference type="InterPro" id="IPR013783">
    <property type="entry name" value="Ig-like_fold"/>
</dbReference>
<feature type="compositionally biased region" description="Basic and acidic residues" evidence="1">
    <location>
        <begin position="836"/>
        <end position="849"/>
    </location>
</feature>
<evidence type="ECO:0000313" key="4">
    <source>
        <dbReference type="RefSeq" id="XP_003200760.3"/>
    </source>
</evidence>
<feature type="region of interest" description="Disordered" evidence="1">
    <location>
        <begin position="979"/>
        <end position="1180"/>
    </location>
</feature>
<feature type="domain" description="Fibronectin type-III" evidence="2">
    <location>
        <begin position="284"/>
        <end position="380"/>
    </location>
</feature>
<feature type="compositionally biased region" description="Basic and acidic residues" evidence="1">
    <location>
        <begin position="609"/>
        <end position="621"/>
    </location>
</feature>
<evidence type="ECO:0000256" key="1">
    <source>
        <dbReference type="SAM" id="MobiDB-lite"/>
    </source>
</evidence>
<feature type="compositionally biased region" description="Basic residues" evidence="1">
    <location>
        <begin position="652"/>
        <end position="664"/>
    </location>
</feature>
<dbReference type="PANTHER" id="PTHR23197:SF8">
    <property type="entry name" value="FIBRONECTIN TYPE III DOMAIN-CONTAINING PROTEIN 1"/>
    <property type="match status" value="1"/>
</dbReference>
<dbReference type="Pfam" id="PF00041">
    <property type="entry name" value="fn3"/>
    <property type="match status" value="3"/>
</dbReference>
<feature type="compositionally biased region" description="Polar residues" evidence="1">
    <location>
        <begin position="598"/>
        <end position="608"/>
    </location>
</feature>
<reference evidence="4" key="1">
    <citation type="submission" date="2025-08" db="UniProtKB">
        <authorList>
            <consortium name="RefSeq"/>
        </authorList>
    </citation>
    <scope>IDENTIFICATION</scope>
    <source>
        <strain evidence="4">Tuebingen</strain>
        <tissue evidence="4">Fibroblasts and whole tissue</tissue>
    </source>
</reference>
<dbReference type="Bgee" id="ENSDARG00000002847">
    <property type="expression patterns" value="Expressed in muscle tissue and 11 other cell types or tissues"/>
</dbReference>
<feature type="compositionally biased region" description="Low complexity" evidence="1">
    <location>
        <begin position="726"/>
        <end position="758"/>
    </location>
</feature>
<organism evidence="3 4">
    <name type="scientific">Danio rerio</name>
    <name type="common">Zebrafish</name>
    <name type="synonym">Brachydanio rerio</name>
    <dbReference type="NCBI Taxonomy" id="7955"/>
    <lineage>
        <taxon>Eukaryota</taxon>
        <taxon>Metazoa</taxon>
        <taxon>Chordata</taxon>
        <taxon>Craniata</taxon>
        <taxon>Vertebrata</taxon>
        <taxon>Euteleostomi</taxon>
        <taxon>Actinopterygii</taxon>
        <taxon>Neopterygii</taxon>
        <taxon>Teleostei</taxon>
        <taxon>Ostariophysi</taxon>
        <taxon>Cypriniformes</taxon>
        <taxon>Danionidae</taxon>
        <taxon>Danioninae</taxon>
        <taxon>Danio</taxon>
    </lineage>
</organism>
<feature type="domain" description="Fibronectin type-III" evidence="2">
    <location>
        <begin position="1445"/>
        <end position="1539"/>
    </location>
</feature>
<feature type="compositionally biased region" description="Polar residues" evidence="1">
    <location>
        <begin position="1131"/>
        <end position="1141"/>
    </location>
</feature>
<protein>
    <submittedName>
        <fullName evidence="4">Fibronectin type III domain-containing protein 1 isoform X1</fullName>
    </submittedName>
</protein>
<feature type="compositionally biased region" description="Low complexity" evidence="1">
    <location>
        <begin position="490"/>
        <end position="506"/>
    </location>
</feature>
<feature type="compositionally biased region" description="Low complexity" evidence="1">
    <location>
        <begin position="850"/>
        <end position="864"/>
    </location>
</feature>
<feature type="compositionally biased region" description="Polar residues" evidence="1">
    <location>
        <begin position="179"/>
        <end position="194"/>
    </location>
</feature>
<feature type="region of interest" description="Disordered" evidence="1">
    <location>
        <begin position="1"/>
        <end position="29"/>
    </location>
</feature>
<dbReference type="CDD" id="cd00063">
    <property type="entry name" value="FN3"/>
    <property type="match status" value="4"/>
</dbReference>
<dbReference type="OMA" id="QIGFGTP"/>
<gene>
    <name evidence="4 5" type="primary">fndc1</name>
</gene>
<feature type="compositionally biased region" description="Polar residues" evidence="1">
    <location>
        <begin position="1061"/>
        <end position="1080"/>
    </location>
</feature>
<dbReference type="GeneID" id="557836"/>
<feature type="compositionally biased region" description="Polar residues" evidence="1">
    <location>
        <begin position="939"/>
        <end position="951"/>
    </location>
</feature>
<feature type="compositionally biased region" description="Low complexity" evidence="1">
    <location>
        <begin position="911"/>
        <end position="920"/>
    </location>
</feature>
<feature type="compositionally biased region" description="Polar residues" evidence="1">
    <location>
        <begin position="697"/>
        <end position="715"/>
    </location>
</feature>